<proteinExistence type="predicted"/>
<gene>
    <name evidence="1" type="ORF">CLOBOL_00440</name>
</gene>
<comment type="caution">
    <text evidence="1">The sequence shown here is derived from an EMBL/GenBank/DDBJ whole genome shotgun (WGS) entry which is preliminary data.</text>
</comment>
<sequence>MFQGDLQRVRIAGASANKQKPVFYMHSNLDEAIGLSDDTY</sequence>
<accession>A8RHK6</accession>
<dbReference type="EMBL" id="ABCC02000009">
    <property type="protein sequence ID" value="EDP19004.1"/>
    <property type="molecule type" value="Genomic_DNA"/>
</dbReference>
<dbReference type="AlphaFoldDB" id="A8RHK6"/>
<name>A8RHK6_ENTBW</name>
<reference evidence="1 2" key="2">
    <citation type="submission" date="2007-09" db="EMBL/GenBank/DDBJ databases">
        <title>Draft genome sequence of Clostridium bolteae (ATCC BAA-613).</title>
        <authorList>
            <person name="Sudarsanam P."/>
            <person name="Ley R."/>
            <person name="Guruge J."/>
            <person name="Turnbaugh P.J."/>
            <person name="Mahowald M."/>
            <person name="Liep D."/>
            <person name="Gordon J."/>
        </authorList>
    </citation>
    <scope>NUCLEOTIDE SEQUENCE [LARGE SCALE GENOMIC DNA]</scope>
    <source>
        <strain evidence="2">ATCC BAA-613 / DSM 15670 / CCUG 46953 / JCM 12243 / WAL 16351</strain>
    </source>
</reference>
<dbReference type="Proteomes" id="UP000005396">
    <property type="component" value="Unassembled WGS sequence"/>
</dbReference>
<organism evidence="1 2">
    <name type="scientific">Enterocloster bolteae (strain ATCC BAA-613 / DSM 15670 / CCUG 46953 / JCM 12243 / WAL 16351)</name>
    <name type="common">Clostridium bolteae</name>
    <dbReference type="NCBI Taxonomy" id="411902"/>
    <lineage>
        <taxon>Bacteria</taxon>
        <taxon>Bacillati</taxon>
        <taxon>Bacillota</taxon>
        <taxon>Clostridia</taxon>
        <taxon>Lachnospirales</taxon>
        <taxon>Lachnospiraceae</taxon>
        <taxon>Enterocloster</taxon>
    </lineage>
</organism>
<dbReference type="PaxDb" id="411902-CLOBOL_00440"/>
<dbReference type="HOGENOM" id="CLU_3287279_0_0_9"/>
<protein>
    <submittedName>
        <fullName evidence="1">Uncharacterized protein</fullName>
    </submittedName>
</protein>
<evidence type="ECO:0000313" key="1">
    <source>
        <dbReference type="EMBL" id="EDP19004.1"/>
    </source>
</evidence>
<evidence type="ECO:0000313" key="2">
    <source>
        <dbReference type="Proteomes" id="UP000005396"/>
    </source>
</evidence>
<reference evidence="1 2" key="1">
    <citation type="submission" date="2007-08" db="EMBL/GenBank/DDBJ databases">
        <authorList>
            <person name="Fulton L."/>
            <person name="Clifton S."/>
            <person name="Fulton B."/>
            <person name="Xu J."/>
            <person name="Minx P."/>
            <person name="Pepin K.H."/>
            <person name="Johnson M."/>
            <person name="Thiruvilangam P."/>
            <person name="Bhonagiri V."/>
            <person name="Nash W.E."/>
            <person name="Mardis E.R."/>
            <person name="Wilson R.K."/>
        </authorList>
    </citation>
    <scope>NUCLEOTIDE SEQUENCE [LARGE SCALE GENOMIC DNA]</scope>
    <source>
        <strain evidence="2">ATCC BAA-613 / DSM 15670 / CCUG 46953 / JCM 12243 / WAL 16351</strain>
    </source>
</reference>